<accession>A0A3N4TZW4</accession>
<evidence type="ECO:0000259" key="4">
    <source>
        <dbReference type="Pfam" id="PF13193"/>
    </source>
</evidence>
<dbReference type="OrthoDB" id="9803968at2"/>
<dbReference type="PANTHER" id="PTHR43201">
    <property type="entry name" value="ACYL-COA SYNTHETASE"/>
    <property type="match status" value="1"/>
</dbReference>
<feature type="domain" description="AMP-binding enzyme C-terminal" evidence="4">
    <location>
        <begin position="307"/>
        <end position="379"/>
    </location>
</feature>
<evidence type="ECO:0000313" key="5">
    <source>
        <dbReference type="EMBL" id="RPE63338.1"/>
    </source>
</evidence>
<evidence type="ECO:0000259" key="3">
    <source>
        <dbReference type="Pfam" id="PF00501"/>
    </source>
</evidence>
<evidence type="ECO:0000313" key="6">
    <source>
        <dbReference type="Proteomes" id="UP000269689"/>
    </source>
</evidence>
<dbReference type="Gene3D" id="3.40.50.12780">
    <property type="entry name" value="N-terminal domain of ligase-like"/>
    <property type="match status" value="1"/>
</dbReference>
<dbReference type="AlphaFoldDB" id="A0A3N4TZW4"/>
<dbReference type="InterPro" id="IPR000873">
    <property type="entry name" value="AMP-dep_synth/lig_dom"/>
</dbReference>
<dbReference type="RefSeq" id="WP_123794236.1">
    <property type="nucleotide sequence ID" value="NZ_RKQK01000005.1"/>
</dbReference>
<feature type="domain" description="AMP-dependent synthetase/ligase" evidence="3">
    <location>
        <begin position="51"/>
        <end position="257"/>
    </location>
</feature>
<protein>
    <submittedName>
        <fullName evidence="5">Long-chain acyl-CoA synthetase</fullName>
    </submittedName>
</protein>
<dbReference type="InterPro" id="IPR025110">
    <property type="entry name" value="AMP-bd_C"/>
</dbReference>
<keyword evidence="6" id="KW-1185">Reference proteome</keyword>
<organism evidence="5 6">
    <name type="scientific">Pacificibacter maritimus</name>
    <dbReference type="NCBI Taxonomy" id="762213"/>
    <lineage>
        <taxon>Bacteria</taxon>
        <taxon>Pseudomonadati</taxon>
        <taxon>Pseudomonadota</taxon>
        <taxon>Alphaproteobacteria</taxon>
        <taxon>Rhodobacterales</taxon>
        <taxon>Roseobacteraceae</taxon>
        <taxon>Pacificibacter</taxon>
    </lineage>
</organism>
<evidence type="ECO:0000256" key="2">
    <source>
        <dbReference type="ARBA" id="ARBA00022598"/>
    </source>
</evidence>
<keyword evidence="2" id="KW-0436">Ligase</keyword>
<dbReference type="Pfam" id="PF00501">
    <property type="entry name" value="AMP-binding"/>
    <property type="match status" value="1"/>
</dbReference>
<dbReference type="Gene3D" id="3.30.300.30">
    <property type="match status" value="1"/>
</dbReference>
<dbReference type="InterPro" id="IPR020845">
    <property type="entry name" value="AMP-binding_CS"/>
</dbReference>
<dbReference type="PROSITE" id="PS00455">
    <property type="entry name" value="AMP_BINDING"/>
    <property type="match status" value="1"/>
</dbReference>
<dbReference type="EMBL" id="RKQK01000005">
    <property type="protein sequence ID" value="RPE63338.1"/>
    <property type="molecule type" value="Genomic_DNA"/>
</dbReference>
<proteinExistence type="inferred from homology"/>
<evidence type="ECO:0000256" key="1">
    <source>
        <dbReference type="ARBA" id="ARBA00006432"/>
    </source>
</evidence>
<dbReference type="GO" id="GO:0031956">
    <property type="term" value="F:medium-chain fatty acid-CoA ligase activity"/>
    <property type="evidence" value="ECO:0007669"/>
    <property type="project" value="TreeGrafter"/>
</dbReference>
<dbReference type="Pfam" id="PF13193">
    <property type="entry name" value="AMP-binding_C"/>
    <property type="match status" value="1"/>
</dbReference>
<dbReference type="PANTHER" id="PTHR43201:SF5">
    <property type="entry name" value="MEDIUM-CHAIN ACYL-COA LIGASE ACSF2, MITOCHONDRIAL"/>
    <property type="match status" value="1"/>
</dbReference>
<reference evidence="5 6" key="1">
    <citation type="submission" date="2018-11" db="EMBL/GenBank/DDBJ databases">
        <title>Genomic Encyclopedia of Type Strains, Phase IV (KMG-IV): sequencing the most valuable type-strain genomes for metagenomic binning, comparative biology and taxonomic classification.</title>
        <authorList>
            <person name="Goeker M."/>
        </authorList>
    </citation>
    <scope>NUCLEOTIDE SEQUENCE [LARGE SCALE GENOMIC DNA]</scope>
    <source>
        <strain evidence="5 6">DSM 104731</strain>
    </source>
</reference>
<comment type="caution">
    <text evidence="5">The sequence shown here is derived from an EMBL/GenBank/DDBJ whole genome shotgun (WGS) entry which is preliminary data.</text>
</comment>
<dbReference type="GO" id="GO:0006631">
    <property type="term" value="P:fatty acid metabolic process"/>
    <property type="evidence" value="ECO:0007669"/>
    <property type="project" value="TreeGrafter"/>
</dbReference>
<comment type="similarity">
    <text evidence="1">Belongs to the ATP-dependent AMP-binding enzyme family.</text>
</comment>
<dbReference type="Proteomes" id="UP000269689">
    <property type="component" value="Unassembled WGS sequence"/>
</dbReference>
<dbReference type="InterPro" id="IPR045851">
    <property type="entry name" value="AMP-bd_C_sf"/>
</dbReference>
<name>A0A3N4TZW4_9RHOB</name>
<dbReference type="SUPFAM" id="SSF56801">
    <property type="entry name" value="Acetyl-CoA synthetase-like"/>
    <property type="match status" value="1"/>
</dbReference>
<gene>
    <name evidence="5" type="ORF">EDD53_2941</name>
</gene>
<dbReference type="InterPro" id="IPR042099">
    <property type="entry name" value="ANL_N_sf"/>
</dbReference>
<sequence length="393" mass="42649">MRNTTVQFHWESTCKVRPPAAQLAGSRINDGLLSLRAGIDAGHSISITGDTVQTQDDMQPRLFCATGGSTGAPKTISRSHASWIANFEVNQKLFDLMPQDCLAVFGALKHSLTVYAVLEAAHIGADIAYLAGINASRQVDQINAQRVTYIYATPTQLKLLLTAKTPAPSVRHIIVGGGTVTQDVVQDCAAIFTQAQITQFYGASETSFITLTDKDTPRGSVGKAYPGVTLELRNRQAQGPDAAGEVWVKSPYVFEGYTDGPTSAIKDSLGFVTAGEIGRLNAAGYLYLMGRKNRMITIADQNVYPEEIESFIAGKFGPRHVVVLPERDNMRGHKVVAVVQGDDLDHHAIKRACNDRFGALIAPRRIVRIEEMPLLSSGKPDLSVVQAWLETEI</sequence>